<dbReference type="RefSeq" id="YP_001294838.1">
    <property type="nucleotide sequence ID" value="NC_009604.1"/>
</dbReference>
<evidence type="ECO:0000256" key="1">
    <source>
        <dbReference type="SAM" id="MobiDB-lite"/>
    </source>
</evidence>
<proteinExistence type="predicted"/>
<feature type="compositionally biased region" description="Basic and acidic residues" evidence="1">
    <location>
        <begin position="1"/>
        <end position="24"/>
    </location>
</feature>
<dbReference type="Proteomes" id="UP000001998">
    <property type="component" value="Segment"/>
</dbReference>
<evidence type="ECO:0000313" key="2">
    <source>
        <dbReference type="EMBL" id="ABR10535.1"/>
    </source>
</evidence>
<protein>
    <submittedName>
        <fullName evidence="2">BcepNY3gp01</fullName>
    </submittedName>
</protein>
<name>A6N3A8_9CAUD</name>
<sequence length="66" mass="7476">MPLIEGKSDKSRSENIRTEVEAGKSPKQAEAIGYAVQRRAQHGADFARDCDMNLRHVMDVAKDYKR</sequence>
<reference evidence="2 3" key="1">
    <citation type="submission" date="2007-05" db="EMBL/GenBank/DDBJ databases">
        <title>Complete genomic sequence of phage BcepNY3, a new member of the Burkholderia phage Bcep781 family.</title>
        <authorList>
            <person name="Summer E.J."/>
            <person name="Orchard R.C."/>
            <person name="Attenhofer K."/>
            <person name="Coffey A."/>
            <person name="Gill J.J."/>
            <person name="Gonzalez C.F."/>
            <person name="Young R."/>
        </authorList>
    </citation>
    <scope>NUCLEOTIDE SEQUENCE [LARGE SCALE GENOMIC DNA]</scope>
</reference>
<accession>A6N3A8</accession>
<feature type="region of interest" description="Disordered" evidence="1">
    <location>
        <begin position="1"/>
        <end position="28"/>
    </location>
</feature>
<keyword evidence="3" id="KW-1185">Reference proteome</keyword>
<gene>
    <name evidence="2" type="ORF">BcepNY3gene01</name>
</gene>
<dbReference type="GeneID" id="5291079"/>
<evidence type="ECO:0000313" key="3">
    <source>
        <dbReference type="Proteomes" id="UP000001998"/>
    </source>
</evidence>
<dbReference type="EMBL" id="EF602154">
    <property type="protein sequence ID" value="ABR10535.1"/>
    <property type="molecule type" value="Genomic_DNA"/>
</dbReference>
<dbReference type="KEGG" id="vg:5291079"/>
<organism evidence="2 3">
    <name type="scientific">Burkholderia phage BcepNY3</name>
    <dbReference type="NCBI Taxonomy" id="2881397"/>
    <lineage>
        <taxon>Viruses</taxon>
        <taxon>Duplodnaviria</taxon>
        <taxon>Heunggongvirae</taxon>
        <taxon>Uroviricota</taxon>
        <taxon>Caudoviricetes</taxon>
        <taxon>Naesvirus</taxon>
        <taxon>Naesvirus bcepNY3</taxon>
    </lineage>
</organism>